<keyword evidence="2" id="KW-0611">Plant defense</keyword>
<dbReference type="GO" id="GO:0006952">
    <property type="term" value="P:defense response"/>
    <property type="evidence" value="ECO:0007669"/>
    <property type="project" value="UniProtKB-KW"/>
</dbReference>
<dbReference type="Proteomes" id="UP000834106">
    <property type="component" value="Chromosome 1"/>
</dbReference>
<dbReference type="AlphaFoldDB" id="A0AAD1YN79"/>
<dbReference type="GO" id="GO:0005634">
    <property type="term" value="C:nucleus"/>
    <property type="evidence" value="ECO:0007669"/>
    <property type="project" value="UniProtKB-SubCell"/>
</dbReference>
<keyword evidence="5" id="KW-0804">Transcription</keyword>
<dbReference type="GO" id="GO:0003700">
    <property type="term" value="F:DNA-binding transcription factor activity"/>
    <property type="evidence" value="ECO:0007669"/>
    <property type="project" value="InterPro"/>
</dbReference>
<dbReference type="Gene3D" id="3.30.730.10">
    <property type="entry name" value="AP2/ERF domain"/>
    <property type="match status" value="1"/>
</dbReference>
<keyword evidence="6" id="KW-0539">Nucleus</keyword>
<feature type="region of interest" description="Disordered" evidence="7">
    <location>
        <begin position="198"/>
        <end position="217"/>
    </location>
</feature>
<evidence type="ECO:0000313" key="9">
    <source>
        <dbReference type="EMBL" id="CAI9753243.1"/>
    </source>
</evidence>
<evidence type="ECO:0000256" key="5">
    <source>
        <dbReference type="ARBA" id="ARBA00023163"/>
    </source>
</evidence>
<dbReference type="InterPro" id="IPR036955">
    <property type="entry name" value="AP2/ERF_dom_sf"/>
</dbReference>
<organism evidence="9 10">
    <name type="scientific">Fraxinus pennsylvanica</name>
    <dbReference type="NCBI Taxonomy" id="56036"/>
    <lineage>
        <taxon>Eukaryota</taxon>
        <taxon>Viridiplantae</taxon>
        <taxon>Streptophyta</taxon>
        <taxon>Embryophyta</taxon>
        <taxon>Tracheophyta</taxon>
        <taxon>Spermatophyta</taxon>
        <taxon>Magnoliopsida</taxon>
        <taxon>eudicotyledons</taxon>
        <taxon>Gunneridae</taxon>
        <taxon>Pentapetalae</taxon>
        <taxon>asterids</taxon>
        <taxon>lamiids</taxon>
        <taxon>Lamiales</taxon>
        <taxon>Oleaceae</taxon>
        <taxon>Oleeae</taxon>
        <taxon>Fraxinus</taxon>
    </lineage>
</organism>
<feature type="region of interest" description="Disordered" evidence="7">
    <location>
        <begin position="61"/>
        <end position="100"/>
    </location>
</feature>
<feature type="compositionally biased region" description="Basic and acidic residues" evidence="7">
    <location>
        <begin position="28"/>
        <end position="47"/>
    </location>
</feature>
<name>A0AAD1YN79_9LAMI</name>
<keyword evidence="10" id="KW-1185">Reference proteome</keyword>
<feature type="region of interest" description="Disordered" evidence="7">
    <location>
        <begin position="1"/>
        <end position="48"/>
    </location>
</feature>
<comment type="subcellular location">
    <subcellularLocation>
        <location evidence="1">Nucleus</location>
    </subcellularLocation>
</comment>
<dbReference type="SUPFAM" id="SSF54171">
    <property type="entry name" value="DNA-binding domain"/>
    <property type="match status" value="1"/>
</dbReference>
<dbReference type="PRINTS" id="PR00367">
    <property type="entry name" value="ETHRSPELEMNT"/>
</dbReference>
<evidence type="ECO:0000313" key="10">
    <source>
        <dbReference type="Proteomes" id="UP000834106"/>
    </source>
</evidence>
<dbReference type="PANTHER" id="PTHR31190">
    <property type="entry name" value="DNA-BINDING DOMAIN"/>
    <property type="match status" value="1"/>
</dbReference>
<proteinExistence type="predicted"/>
<evidence type="ECO:0000256" key="1">
    <source>
        <dbReference type="ARBA" id="ARBA00004123"/>
    </source>
</evidence>
<dbReference type="Pfam" id="PF00847">
    <property type="entry name" value="AP2"/>
    <property type="match status" value="1"/>
</dbReference>
<gene>
    <name evidence="9" type="ORF">FPE_LOCUS674</name>
</gene>
<reference evidence="9" key="1">
    <citation type="submission" date="2023-05" db="EMBL/GenBank/DDBJ databases">
        <authorList>
            <person name="Huff M."/>
        </authorList>
    </citation>
    <scope>NUCLEOTIDE SEQUENCE</scope>
</reference>
<feature type="compositionally biased region" description="Basic residues" evidence="7">
    <location>
        <begin position="203"/>
        <end position="215"/>
    </location>
</feature>
<evidence type="ECO:0000256" key="4">
    <source>
        <dbReference type="ARBA" id="ARBA00023125"/>
    </source>
</evidence>
<evidence type="ECO:0000256" key="3">
    <source>
        <dbReference type="ARBA" id="ARBA00023015"/>
    </source>
</evidence>
<dbReference type="SMART" id="SM00380">
    <property type="entry name" value="AP2"/>
    <property type="match status" value="1"/>
</dbReference>
<feature type="domain" description="AP2/ERF" evidence="8">
    <location>
        <begin position="115"/>
        <end position="173"/>
    </location>
</feature>
<dbReference type="InterPro" id="IPR001471">
    <property type="entry name" value="AP2/ERF_dom"/>
</dbReference>
<dbReference type="InterPro" id="IPR044808">
    <property type="entry name" value="ERF_plant"/>
</dbReference>
<keyword evidence="3" id="KW-0805">Transcription regulation</keyword>
<dbReference type="EMBL" id="OU503036">
    <property type="protein sequence ID" value="CAI9753243.1"/>
    <property type="molecule type" value="Genomic_DNA"/>
</dbReference>
<evidence type="ECO:0000256" key="6">
    <source>
        <dbReference type="ARBA" id="ARBA00023242"/>
    </source>
</evidence>
<dbReference type="CDD" id="cd00018">
    <property type="entry name" value="AP2"/>
    <property type="match status" value="1"/>
</dbReference>
<dbReference type="GO" id="GO:0003677">
    <property type="term" value="F:DNA binding"/>
    <property type="evidence" value="ECO:0007669"/>
    <property type="project" value="UniProtKB-KW"/>
</dbReference>
<protein>
    <recommendedName>
        <fullName evidence="8">AP2/ERF domain-containing protein</fullName>
    </recommendedName>
</protein>
<dbReference type="GO" id="GO:0009873">
    <property type="term" value="P:ethylene-activated signaling pathway"/>
    <property type="evidence" value="ECO:0007669"/>
    <property type="project" value="InterPro"/>
</dbReference>
<dbReference type="PANTHER" id="PTHR31190:SF72">
    <property type="entry name" value="AP2 DOMAIN CONTAINING PROTEIN, EXPRESSED"/>
    <property type="match status" value="1"/>
</dbReference>
<dbReference type="PROSITE" id="PS51032">
    <property type="entry name" value="AP2_ERF"/>
    <property type="match status" value="1"/>
</dbReference>
<evidence type="ECO:0000259" key="8">
    <source>
        <dbReference type="PROSITE" id="PS51032"/>
    </source>
</evidence>
<evidence type="ECO:0000256" key="7">
    <source>
        <dbReference type="SAM" id="MobiDB-lite"/>
    </source>
</evidence>
<dbReference type="InterPro" id="IPR016177">
    <property type="entry name" value="DNA-bd_dom_sf"/>
</dbReference>
<evidence type="ECO:0000256" key="2">
    <source>
        <dbReference type="ARBA" id="ARBA00022821"/>
    </source>
</evidence>
<accession>A0AAD1YN79</accession>
<keyword evidence="4" id="KW-0238">DNA-binding</keyword>
<dbReference type="FunFam" id="3.30.730.10:FF:000001">
    <property type="entry name" value="Ethylene-responsive transcription factor 2"/>
    <property type="match status" value="1"/>
</dbReference>
<sequence>MNSSWGKEPSKVEDESLSLSTDAEEEAESSKDLKTEEEIEEFHTEANKKKRYIGVRKRPWGFESMNSSWGKKPSKVEDESLTLSTGAEEEAESSKDLKTEEEIEEFHTEANKEKRYIGVRKRPWGKYAAEIRDSTRNGTRVWLGTFNSAEEAALAYDQAAFAMRGTSAPINFPIEKVKESLRNMNYRCKGLSPAEAIKETHRTRSSSKHKGQKKQISKEEDILVFEDLGSDLLDELLSNC</sequence>